<evidence type="ECO:0000313" key="3">
    <source>
        <dbReference type="Proteomes" id="UP000650833"/>
    </source>
</evidence>
<gene>
    <name evidence="2" type="ORF">INT46_006912</name>
</gene>
<keyword evidence="3" id="KW-1185">Reference proteome</keyword>
<dbReference type="PANTHER" id="PTHR33066:SF2">
    <property type="entry name" value="FILAGGRIN-2-LIKE"/>
    <property type="match status" value="1"/>
</dbReference>
<feature type="region of interest" description="Disordered" evidence="1">
    <location>
        <begin position="198"/>
        <end position="222"/>
    </location>
</feature>
<dbReference type="Proteomes" id="UP000650833">
    <property type="component" value="Unassembled WGS sequence"/>
</dbReference>
<comment type="caution">
    <text evidence="2">The sequence shown here is derived from an EMBL/GenBank/DDBJ whole genome shotgun (WGS) entry which is preliminary data.</text>
</comment>
<dbReference type="PANTHER" id="PTHR33066">
    <property type="entry name" value="INTEGRASE_SAM-LIKE_N DOMAIN-CONTAINING PROTEIN"/>
    <property type="match status" value="1"/>
</dbReference>
<evidence type="ECO:0000256" key="1">
    <source>
        <dbReference type="SAM" id="MobiDB-lite"/>
    </source>
</evidence>
<proteinExistence type="predicted"/>
<name>A0A8H7R7P1_9FUNG</name>
<dbReference type="EMBL" id="JAEPRC010000165">
    <property type="protein sequence ID" value="KAG2205879.1"/>
    <property type="molecule type" value="Genomic_DNA"/>
</dbReference>
<accession>A0A8H7R7P1</accession>
<sequence>MLLCSNNICGRQQHRMGLLLGPTTGTWLLDASGSDSIHQLARTQGGTTCTEDVQNSEEHHNSDPHGQHYESFLHQQTRRNSLPSINGACHGSLELVPQQEYQHTSSTHQWHQQYGSRHEIEENILQESVATTPDHISNNQQSLGTLLNRPLCRQDDETVAKLSVVATGSERYPYGCVYHPMDQLESTIRKSILESHLTSTTEDYPRGDSASNSGGSPLAERNLVPYTPTISSEPTIFPLPTISQDYISQHTASLTNAELDSISVAIIRGKLLTANLSDQAVQDILNEKLADTGTNRAYRKNQLRFLAWTTQNSISNTNFSGADLINFMAEIRQTNSLQVYLDLLSSQAPPIAIHREQIDMNPSLAFARSIPSLSTTSVKQLQQKLAFLLAMAAFLRPSDLARIPFESCKVRESDGCLTFVVHAPKEKRKKRRIIKPFTIHPHNSDVELCPVNCFQALKDHPALSARPTGSNLFVKSKLIQQPLSASNWVSSSTFQDHYQRNQMANVDFTSTVLPANVTEEFFDAMDSLD</sequence>
<reference evidence="2" key="1">
    <citation type="submission" date="2020-12" db="EMBL/GenBank/DDBJ databases">
        <title>Metabolic potential, ecology and presence of endohyphal bacteria is reflected in genomic diversity of Mucoromycotina.</title>
        <authorList>
            <person name="Muszewska A."/>
            <person name="Okrasinska A."/>
            <person name="Steczkiewicz K."/>
            <person name="Drgas O."/>
            <person name="Orlowska M."/>
            <person name="Perlinska-Lenart U."/>
            <person name="Aleksandrzak-Piekarczyk T."/>
            <person name="Szatraj K."/>
            <person name="Zielenkiewicz U."/>
            <person name="Pilsyk S."/>
            <person name="Malc E."/>
            <person name="Mieczkowski P."/>
            <person name="Kruszewska J.S."/>
            <person name="Biernat P."/>
            <person name="Pawlowska J."/>
        </authorList>
    </citation>
    <scope>NUCLEOTIDE SEQUENCE</scope>
    <source>
        <strain evidence="2">CBS 226.32</strain>
    </source>
</reference>
<dbReference type="OrthoDB" id="2288922at2759"/>
<organism evidence="2 3">
    <name type="scientific">Mucor plumbeus</name>
    <dbReference type="NCBI Taxonomy" id="97098"/>
    <lineage>
        <taxon>Eukaryota</taxon>
        <taxon>Fungi</taxon>
        <taxon>Fungi incertae sedis</taxon>
        <taxon>Mucoromycota</taxon>
        <taxon>Mucoromycotina</taxon>
        <taxon>Mucoromycetes</taxon>
        <taxon>Mucorales</taxon>
        <taxon>Mucorineae</taxon>
        <taxon>Mucoraceae</taxon>
        <taxon>Mucor</taxon>
    </lineage>
</organism>
<protein>
    <submittedName>
        <fullName evidence="2">Uncharacterized protein</fullName>
    </submittedName>
</protein>
<evidence type="ECO:0000313" key="2">
    <source>
        <dbReference type="EMBL" id="KAG2205879.1"/>
    </source>
</evidence>
<dbReference type="AlphaFoldDB" id="A0A8H7R7P1"/>